<reference evidence="5" key="1">
    <citation type="journal article" date="2018" name="PLoS ONE">
        <title>Chinook salmon (Oncorhynchus tshawytscha) genome and transcriptome.</title>
        <authorList>
            <person name="Christensen K.A."/>
            <person name="Leong J.S."/>
            <person name="Sakhrani D."/>
            <person name="Biagi C.A."/>
            <person name="Minkley D.R."/>
            <person name="Withler R.E."/>
            <person name="Rondeau E.B."/>
            <person name="Koop B.F."/>
            <person name="Devlin R.H."/>
        </authorList>
    </citation>
    <scope>NUCLEOTIDE SEQUENCE [LARGE SCALE GENOMIC DNA]</scope>
</reference>
<evidence type="ECO:0000313" key="4">
    <source>
        <dbReference type="Ensembl" id="ENSOTSP00005145709.1"/>
    </source>
</evidence>
<dbReference type="InterPro" id="IPR011993">
    <property type="entry name" value="PH-like_dom_sf"/>
</dbReference>
<organism evidence="4 5">
    <name type="scientific">Oncorhynchus tshawytscha</name>
    <name type="common">Chinook salmon</name>
    <name type="synonym">Salmo tshawytscha</name>
    <dbReference type="NCBI Taxonomy" id="74940"/>
    <lineage>
        <taxon>Eukaryota</taxon>
        <taxon>Metazoa</taxon>
        <taxon>Chordata</taxon>
        <taxon>Craniata</taxon>
        <taxon>Vertebrata</taxon>
        <taxon>Euteleostomi</taxon>
        <taxon>Actinopterygii</taxon>
        <taxon>Neopterygii</taxon>
        <taxon>Teleostei</taxon>
        <taxon>Protacanthopterygii</taxon>
        <taxon>Salmoniformes</taxon>
        <taxon>Salmonidae</taxon>
        <taxon>Salmoninae</taxon>
        <taxon>Oncorhynchus</taxon>
    </lineage>
</organism>
<accession>A0AAZ3S0Q5</accession>
<feature type="region of interest" description="Disordered" evidence="1">
    <location>
        <begin position="30"/>
        <end position="60"/>
    </location>
</feature>
<reference evidence="4" key="2">
    <citation type="submission" date="2025-08" db="UniProtKB">
        <authorList>
            <consortium name="Ensembl"/>
        </authorList>
    </citation>
    <scope>IDENTIFICATION</scope>
</reference>
<dbReference type="GeneTree" id="ENSGT00940000165115"/>
<feature type="domain" description="GRAM" evidence="3">
    <location>
        <begin position="106"/>
        <end position="173"/>
    </location>
</feature>
<proteinExistence type="predicted"/>
<feature type="compositionally biased region" description="Basic and acidic residues" evidence="1">
    <location>
        <begin position="274"/>
        <end position="291"/>
    </location>
</feature>
<gene>
    <name evidence="4" type="primary">LOC112226650</name>
</gene>
<dbReference type="Pfam" id="PF02893">
    <property type="entry name" value="GRAM"/>
    <property type="match status" value="1"/>
</dbReference>
<reference evidence="4" key="3">
    <citation type="submission" date="2025-09" db="UniProtKB">
        <authorList>
            <consortium name="Ensembl"/>
        </authorList>
    </citation>
    <scope>IDENTIFICATION</scope>
</reference>
<dbReference type="Proteomes" id="UP000694402">
    <property type="component" value="Unassembled WGS sequence"/>
</dbReference>
<feature type="region of interest" description="Disordered" evidence="1">
    <location>
        <begin position="219"/>
        <end position="297"/>
    </location>
</feature>
<dbReference type="AlphaFoldDB" id="A0AAZ3S0Q5"/>
<dbReference type="Ensembl" id="ENSOTST00005178571.1">
    <property type="protein sequence ID" value="ENSOTSP00005145709.1"/>
    <property type="gene ID" value="ENSOTSG00005079659.1"/>
</dbReference>
<dbReference type="InterPro" id="IPR052633">
    <property type="entry name" value="GRAM_domain_protein_2B"/>
</dbReference>
<evidence type="ECO:0000313" key="5">
    <source>
        <dbReference type="Proteomes" id="UP000694402"/>
    </source>
</evidence>
<name>A0AAZ3S0Q5_ONCTS</name>
<sequence length="379" mass="42854">MLQETVFRQLKSMSASKALLTFSNRSLKDGDGGNLLDQRRGSRSRPKKSGERRKRHSLEEAQLETQGLGCSMNRSNSLRSQTIEEESFHRPDGVIVTKNSFVKYNKAFHKLFKDIPAEEKLTHAFTCALQKEVLYHGKLFVSVNYVCFYSSVLLKDTKVVVHVSSIKEVKKQNSALSMLSIHTTDGDKYLLVSLRNRQVCYKILQTVCTQAQTVFTQQQGEQGENGSSSSHVSPGENGVDDVNQDIDTISSHSSLEDSMEQSLPKETVYSDLPSRGRDSSTPRSSISKDQDDQFTFTEEEDSANSCFWRVTERIKSLLLIREMSNLNVLLSIYLFLVVLLLLSSGYIGLRILALEEQLSSLGALPEFSIHHREYRYKET</sequence>
<keyword evidence="2" id="KW-0812">Transmembrane</keyword>
<evidence type="ECO:0000256" key="1">
    <source>
        <dbReference type="SAM" id="MobiDB-lite"/>
    </source>
</evidence>
<keyword evidence="2" id="KW-1133">Transmembrane helix</keyword>
<dbReference type="InterPro" id="IPR004182">
    <property type="entry name" value="GRAM"/>
</dbReference>
<feature type="compositionally biased region" description="Basic residues" evidence="1">
    <location>
        <begin position="41"/>
        <end position="56"/>
    </location>
</feature>
<evidence type="ECO:0000256" key="2">
    <source>
        <dbReference type="SAM" id="Phobius"/>
    </source>
</evidence>
<keyword evidence="5" id="KW-1185">Reference proteome</keyword>
<feature type="compositionally biased region" description="Low complexity" evidence="1">
    <location>
        <begin position="219"/>
        <end position="230"/>
    </location>
</feature>
<feature type="transmembrane region" description="Helical" evidence="2">
    <location>
        <begin position="328"/>
        <end position="349"/>
    </location>
</feature>
<dbReference type="PANTHER" id="PTHR46645:SF1">
    <property type="entry name" value="GRAM DOMAIN-CONTAINING PROTEIN"/>
    <property type="match status" value="1"/>
</dbReference>
<dbReference type="SMART" id="SM00568">
    <property type="entry name" value="GRAM"/>
    <property type="match status" value="1"/>
</dbReference>
<evidence type="ECO:0000259" key="3">
    <source>
        <dbReference type="SMART" id="SM00568"/>
    </source>
</evidence>
<dbReference type="PANTHER" id="PTHR46645">
    <property type="entry name" value="GRAM DOMAIN-CONTAINING PROTEIN 2B-RELATED"/>
    <property type="match status" value="1"/>
</dbReference>
<protein>
    <recommendedName>
        <fullName evidence="3">GRAM domain-containing protein</fullName>
    </recommendedName>
</protein>
<dbReference type="Gene3D" id="2.30.29.30">
    <property type="entry name" value="Pleckstrin-homology domain (PH domain)/Phosphotyrosine-binding domain (PTB)"/>
    <property type="match status" value="1"/>
</dbReference>
<keyword evidence="2" id="KW-0472">Membrane</keyword>